<name>A0ABW2LN91_9PSEU</name>
<comment type="caution">
    <text evidence="4">The sequence shown here is derived from an EMBL/GenBank/DDBJ whole genome shotgun (WGS) entry which is preliminary data.</text>
</comment>
<keyword evidence="2" id="KW-0472">Membrane</keyword>
<feature type="domain" description="YoaR-like putative peptidoglycan binding" evidence="3">
    <location>
        <begin position="209"/>
        <end position="312"/>
    </location>
</feature>
<feature type="domain" description="YoaR-like putative peptidoglycan binding" evidence="3">
    <location>
        <begin position="378"/>
        <end position="446"/>
    </location>
</feature>
<protein>
    <submittedName>
        <fullName evidence="4">VanW family protein</fullName>
    </submittedName>
</protein>
<proteinExistence type="predicted"/>
<dbReference type="InterPro" id="IPR052913">
    <property type="entry name" value="Glycopeptide_resist_protein"/>
</dbReference>
<evidence type="ECO:0000259" key="3">
    <source>
        <dbReference type="Pfam" id="PF12229"/>
    </source>
</evidence>
<dbReference type="Pfam" id="PF12229">
    <property type="entry name" value="PG_binding_4"/>
    <property type="match status" value="2"/>
</dbReference>
<feature type="transmembrane region" description="Helical" evidence="2">
    <location>
        <begin position="135"/>
        <end position="155"/>
    </location>
</feature>
<keyword evidence="2" id="KW-0812">Transmembrane</keyword>
<evidence type="ECO:0000313" key="5">
    <source>
        <dbReference type="Proteomes" id="UP001596504"/>
    </source>
</evidence>
<evidence type="ECO:0000256" key="1">
    <source>
        <dbReference type="SAM" id="MobiDB-lite"/>
    </source>
</evidence>
<dbReference type="Pfam" id="PF04294">
    <property type="entry name" value="VanW"/>
    <property type="match status" value="1"/>
</dbReference>
<feature type="compositionally biased region" description="Basic and acidic residues" evidence="1">
    <location>
        <begin position="1"/>
        <end position="27"/>
    </location>
</feature>
<dbReference type="Proteomes" id="UP001596504">
    <property type="component" value="Unassembled WGS sequence"/>
</dbReference>
<dbReference type="InterPro" id="IPR007391">
    <property type="entry name" value="Vancomycin_resist_VanW"/>
</dbReference>
<feature type="region of interest" description="Disordered" evidence="1">
    <location>
        <begin position="104"/>
        <end position="130"/>
    </location>
</feature>
<dbReference type="PANTHER" id="PTHR35788">
    <property type="entry name" value="EXPORTED PROTEIN-RELATED"/>
    <property type="match status" value="1"/>
</dbReference>
<keyword evidence="5" id="KW-1185">Reference proteome</keyword>
<evidence type="ECO:0000256" key="2">
    <source>
        <dbReference type="SAM" id="Phobius"/>
    </source>
</evidence>
<dbReference type="PANTHER" id="PTHR35788:SF1">
    <property type="entry name" value="EXPORTED PROTEIN"/>
    <property type="match status" value="1"/>
</dbReference>
<organism evidence="4 5">
    <name type="scientific">Saccharopolyspora griseoalba</name>
    <dbReference type="NCBI Taxonomy" id="1431848"/>
    <lineage>
        <taxon>Bacteria</taxon>
        <taxon>Bacillati</taxon>
        <taxon>Actinomycetota</taxon>
        <taxon>Actinomycetes</taxon>
        <taxon>Pseudonocardiales</taxon>
        <taxon>Pseudonocardiaceae</taxon>
        <taxon>Saccharopolyspora</taxon>
    </lineage>
</organism>
<dbReference type="RefSeq" id="WP_380668634.1">
    <property type="nucleotide sequence ID" value="NZ_JBHTCJ010000006.1"/>
</dbReference>
<dbReference type="InterPro" id="IPR022029">
    <property type="entry name" value="YoaR-like_PG-bd"/>
</dbReference>
<reference evidence="5" key="1">
    <citation type="journal article" date="2019" name="Int. J. Syst. Evol. Microbiol.">
        <title>The Global Catalogue of Microorganisms (GCM) 10K type strain sequencing project: providing services to taxonomists for standard genome sequencing and annotation.</title>
        <authorList>
            <consortium name="The Broad Institute Genomics Platform"/>
            <consortium name="The Broad Institute Genome Sequencing Center for Infectious Disease"/>
            <person name="Wu L."/>
            <person name="Ma J."/>
        </authorList>
    </citation>
    <scope>NUCLEOTIDE SEQUENCE [LARGE SCALE GENOMIC DNA]</scope>
    <source>
        <strain evidence="5">WLHS5</strain>
    </source>
</reference>
<feature type="region of interest" description="Disordered" evidence="1">
    <location>
        <begin position="1"/>
        <end position="70"/>
    </location>
</feature>
<keyword evidence="2" id="KW-1133">Transmembrane helix</keyword>
<accession>A0ABW2LN91</accession>
<evidence type="ECO:0000313" key="4">
    <source>
        <dbReference type="EMBL" id="MFC7342602.1"/>
    </source>
</evidence>
<gene>
    <name evidence="4" type="ORF">ACFQRI_14450</name>
</gene>
<feature type="compositionally biased region" description="Low complexity" evidence="1">
    <location>
        <begin position="32"/>
        <end position="58"/>
    </location>
</feature>
<sequence length="698" mass="74128">MPENHDHPSGADPTERIRSGQDQRPSDDAQDEPQWPAADAAPAESAAEQTGKIEMPAEQEPPAPESDAERTQQIAAVPGDFSGFPIGATQSIPNVGAEEQTTSFGAVGGGVAGSDLGWNQPDAPQQPADAKRQQLLKGGLIAGIAAAALILLYIGDLVFTSGSLPRGTVVAGVDVGTLSNQQAEAKLRDRLGGDPSDPIKLQVGEASTSIKPGEVGLRTDWKATVDKADDQPLNPFTRIASFFSTHEVEPVSTADRQKLVRALEGARAQLDRPSIEGTIRFEGATPVAVDPVHGQALDVQRSADKIIAHYTENSAITLPASQKPVGTTAEGVRRALEQVAEPAVSGPLVVHGEGKDAELSPQDIADLLRFAPDGRGGLKASIDEPAAIGELEQQLGDTIKPGKDAEIVLEGGRPTVHPSVDGVSIDWKKSFEPLMEKLRAQDGREINAVYRPQPAQFTTEQANQLGVREVVGQFTTGGFEPASGVNIRRVAEQVNGALLRPGETFSLNGYTGPRGKPQGYVESGIIKDGRPDKAVGGGISQFATTLYNASYFAGMKDLEHKPHSYYISRYPEGREATVFQSSSGKSIIDVKFKNVSNSGIMITTSWTPSDITVTLWGTKQFDVQSKTGPRFDPTPPEEKVVPPGAPCEPSKGKPGFSVVDTRTIRDLTTGEVRTENQKTVYDPHPIIHCGAPPPPGPR</sequence>
<dbReference type="EMBL" id="JBHTCJ010000006">
    <property type="protein sequence ID" value="MFC7342602.1"/>
    <property type="molecule type" value="Genomic_DNA"/>
</dbReference>
<feature type="region of interest" description="Disordered" evidence="1">
    <location>
        <begin position="626"/>
        <end position="698"/>
    </location>
</feature>